<reference evidence="1 2" key="1">
    <citation type="submission" date="2014-07" db="EMBL/GenBank/DDBJ databases">
        <title>Genome of Chryseobacterium soli DSM 19298.</title>
        <authorList>
            <person name="Stropko S.J."/>
            <person name="Pipes S.E."/>
            <person name="Newman J."/>
        </authorList>
    </citation>
    <scope>NUCLEOTIDE SEQUENCE [LARGE SCALE GENOMIC DNA]</scope>
    <source>
        <strain evidence="1 2">DSM 19298</strain>
    </source>
</reference>
<dbReference type="EMBL" id="JPRH01000004">
    <property type="protein sequence ID" value="KFF12350.1"/>
    <property type="molecule type" value="Genomic_DNA"/>
</dbReference>
<comment type="caution">
    <text evidence="1">The sequence shown here is derived from an EMBL/GenBank/DDBJ whole genome shotgun (WGS) entry which is preliminary data.</text>
</comment>
<evidence type="ECO:0000313" key="1">
    <source>
        <dbReference type="EMBL" id="KFF12350.1"/>
    </source>
</evidence>
<gene>
    <name evidence="1" type="ORF">IW15_12405</name>
</gene>
<keyword evidence="2" id="KW-1185">Reference proteome</keyword>
<protein>
    <submittedName>
        <fullName evidence="1">Uncharacterized protein</fullName>
    </submittedName>
</protein>
<name>A0A086A6N6_9FLAO</name>
<organism evidence="1 2">
    <name type="scientific">Chryseobacterium soli</name>
    <dbReference type="NCBI Taxonomy" id="445961"/>
    <lineage>
        <taxon>Bacteria</taxon>
        <taxon>Pseudomonadati</taxon>
        <taxon>Bacteroidota</taxon>
        <taxon>Flavobacteriia</taxon>
        <taxon>Flavobacteriales</taxon>
        <taxon>Weeksellaceae</taxon>
        <taxon>Chryseobacterium group</taxon>
        <taxon>Chryseobacterium</taxon>
    </lineage>
</organism>
<evidence type="ECO:0000313" key="2">
    <source>
        <dbReference type="Proteomes" id="UP000028705"/>
    </source>
</evidence>
<dbReference type="AlphaFoldDB" id="A0A086A6N6"/>
<accession>A0A086A6N6</accession>
<dbReference type="Proteomes" id="UP000028705">
    <property type="component" value="Unassembled WGS sequence"/>
</dbReference>
<proteinExistence type="predicted"/>
<sequence length="362" mass="43238">MFSLDSSTNTFMNKILFTTALCLSLNLLSQRIITDKDYKILNACSKNSYIYAEKLYKKVTEDADRNQKYVDEEEFYDIICDSKCSLYTPIILKYWSDRRFISKESFEKYFVKRPENYPTFLKGLFVNLPYNDPYDNLPYEALMEYVYRISPADFDRHMDSLLTTDDLYGAKFVEMMTFLRDKKLTESYKKTLFSYVEKCTPQQKNIFKMHRIIFDLLQNTEDKQAILRLLEKTQDCWESIEENNRLSFYGLLWNYKLDYQTKNPYFRLNKYFNTLFNFEPYLSDKQKNKIVGKNPTVLDGNMNKLQYKEGELIDRMNEIAKDSQIYYIYVADQKATAEIKRLYGIENPDGIIIYSSSPYTKE</sequence>